<protein>
    <submittedName>
        <fullName evidence="2">Stage V sporulation protein AE</fullName>
    </submittedName>
</protein>
<feature type="transmembrane region" description="Helical" evidence="1">
    <location>
        <begin position="29"/>
        <end position="48"/>
    </location>
</feature>
<evidence type="ECO:0000256" key="1">
    <source>
        <dbReference type="SAM" id="Phobius"/>
    </source>
</evidence>
<dbReference type="PANTHER" id="PTHR38450:SF2">
    <property type="entry name" value="STAGE V SPORULATION PROTEIN AEB"/>
    <property type="match status" value="1"/>
</dbReference>
<evidence type="ECO:0000313" key="3">
    <source>
        <dbReference type="Proteomes" id="UP001524478"/>
    </source>
</evidence>
<dbReference type="EMBL" id="JANGAC010000008">
    <property type="protein sequence ID" value="MCQ4923810.1"/>
    <property type="molecule type" value="Genomic_DNA"/>
</dbReference>
<reference evidence="2 3" key="1">
    <citation type="submission" date="2022-06" db="EMBL/GenBank/DDBJ databases">
        <title>Isolation of gut microbiota from human fecal samples.</title>
        <authorList>
            <person name="Pamer E.G."/>
            <person name="Barat B."/>
            <person name="Waligurski E."/>
            <person name="Medina S."/>
            <person name="Paddock L."/>
            <person name="Mostad J."/>
        </authorList>
    </citation>
    <scope>NUCLEOTIDE SEQUENCE [LARGE SCALE GENOMIC DNA]</scope>
    <source>
        <strain evidence="2 3">DFI.7.95</strain>
    </source>
</reference>
<dbReference type="Proteomes" id="UP001524478">
    <property type="component" value="Unassembled WGS sequence"/>
</dbReference>
<dbReference type="PANTHER" id="PTHR38450">
    <property type="entry name" value="STAGE V SPORULATION PROTEIN AC-RELATED"/>
    <property type="match status" value="1"/>
</dbReference>
<sequence>MEYIKAFIVGGLICVVGQIILDNTKLTPAHILVSFLTAGVILGGIGLYEPLVKFGGAGATVPIIGFGNALAQGAIEGAKTKGIIGAFTGGLQATAGGVAAAILFGYIMAVIFNPKTKN</sequence>
<keyword evidence="1" id="KW-0472">Membrane</keyword>
<accession>A0ABT1SBG9</accession>
<feature type="transmembrane region" description="Helical" evidence="1">
    <location>
        <begin position="54"/>
        <end position="71"/>
    </location>
</feature>
<keyword evidence="1" id="KW-0812">Transmembrane</keyword>
<evidence type="ECO:0000313" key="2">
    <source>
        <dbReference type="EMBL" id="MCQ4923810.1"/>
    </source>
</evidence>
<organism evidence="2 3">
    <name type="scientific">Tissierella carlieri</name>
    <dbReference type="NCBI Taxonomy" id="689904"/>
    <lineage>
        <taxon>Bacteria</taxon>
        <taxon>Bacillati</taxon>
        <taxon>Bacillota</taxon>
        <taxon>Tissierellia</taxon>
        <taxon>Tissierellales</taxon>
        <taxon>Tissierellaceae</taxon>
        <taxon>Tissierella</taxon>
    </lineage>
</organism>
<dbReference type="NCBIfam" id="TIGR02839">
    <property type="entry name" value="spore_V_AE"/>
    <property type="match status" value="1"/>
</dbReference>
<dbReference type="InterPro" id="IPR014204">
    <property type="entry name" value="Spore_V_AE"/>
</dbReference>
<proteinExistence type="predicted"/>
<feature type="transmembrane region" description="Helical" evidence="1">
    <location>
        <begin position="6"/>
        <end position="22"/>
    </location>
</feature>
<gene>
    <name evidence="2" type="primary">spoVAE</name>
    <name evidence="2" type="ORF">NE686_11980</name>
</gene>
<dbReference type="RefSeq" id="WP_256311675.1">
    <property type="nucleotide sequence ID" value="NZ_JANGAC010000008.1"/>
</dbReference>
<dbReference type="InterPro" id="IPR005562">
    <property type="entry name" value="SpoVA"/>
</dbReference>
<keyword evidence="3" id="KW-1185">Reference proteome</keyword>
<comment type="caution">
    <text evidence="2">The sequence shown here is derived from an EMBL/GenBank/DDBJ whole genome shotgun (WGS) entry which is preliminary data.</text>
</comment>
<dbReference type="Pfam" id="PF03862">
    <property type="entry name" value="SpoVAC_SpoVAEB"/>
    <property type="match status" value="1"/>
</dbReference>
<feature type="transmembrane region" description="Helical" evidence="1">
    <location>
        <begin position="83"/>
        <end position="112"/>
    </location>
</feature>
<keyword evidence="1" id="KW-1133">Transmembrane helix</keyword>
<name>A0ABT1SBG9_9FIRM</name>